<dbReference type="Proteomes" id="UP000494256">
    <property type="component" value="Unassembled WGS sequence"/>
</dbReference>
<reference evidence="7 8" key="1">
    <citation type="submission" date="2020-04" db="EMBL/GenBank/DDBJ databases">
        <authorList>
            <person name="Wallbank WR R."/>
            <person name="Pardo Diaz C."/>
            <person name="Kozak K."/>
            <person name="Martin S."/>
            <person name="Jiggins C."/>
            <person name="Moest M."/>
            <person name="Warren A I."/>
            <person name="Byers J.R.P. K."/>
            <person name="Montejo-Kovacevich G."/>
            <person name="Yen C E."/>
        </authorList>
    </citation>
    <scope>NUCLEOTIDE SEQUENCE [LARGE SCALE GENOMIC DNA]</scope>
</reference>
<dbReference type="InterPro" id="IPR010291">
    <property type="entry name" value="Ion_channel_UNC-93"/>
</dbReference>
<evidence type="ECO:0000256" key="5">
    <source>
        <dbReference type="ARBA" id="ARBA00023136"/>
    </source>
</evidence>
<evidence type="ECO:0000256" key="3">
    <source>
        <dbReference type="ARBA" id="ARBA00022692"/>
    </source>
</evidence>
<evidence type="ECO:0000256" key="2">
    <source>
        <dbReference type="ARBA" id="ARBA00009172"/>
    </source>
</evidence>
<dbReference type="SUPFAM" id="SSF103473">
    <property type="entry name" value="MFS general substrate transporter"/>
    <property type="match status" value="1"/>
</dbReference>
<dbReference type="EMBL" id="CADEBD010000276">
    <property type="protein sequence ID" value="CAB3227170.1"/>
    <property type="molecule type" value="Genomic_DNA"/>
</dbReference>
<keyword evidence="5 6" id="KW-0472">Membrane</keyword>
<feature type="transmembrane region" description="Helical" evidence="6">
    <location>
        <begin position="401"/>
        <end position="422"/>
    </location>
</feature>
<dbReference type="PANTHER" id="PTHR19444:SF50">
    <property type="match status" value="1"/>
</dbReference>
<dbReference type="GO" id="GO:0055120">
    <property type="term" value="C:striated muscle dense body"/>
    <property type="evidence" value="ECO:0007669"/>
    <property type="project" value="TreeGrafter"/>
</dbReference>
<dbReference type="GO" id="GO:0015459">
    <property type="term" value="F:potassium channel regulator activity"/>
    <property type="evidence" value="ECO:0007669"/>
    <property type="project" value="TreeGrafter"/>
</dbReference>
<dbReference type="Pfam" id="PF05978">
    <property type="entry name" value="UNC-93"/>
    <property type="match status" value="1"/>
</dbReference>
<sequence>MTNHILTDEKLQRSEKWRIVKNVGVISIAYMFFLTSYGGAANLQSSINAEAGLGTASLAAVYAGGIFSTIFLSSLIINWLGAKWTMCCGIMMYVPYILSQVYSKFYTLVPAGLFLGVGSAPIWCAVCTYLSVAAHAHSLISKIPAKVLLQTFFGYFYMVYQTGQIWGNLFSSLVLSVDNKPAVTSVNETMIPELCGANFLVGTDTHDNLPPQSPEKIQMLSGVYLGCMFLSFAIIAIGLDSMKRYESCREDTGNRLTGIALLAATSKQLTNPDQLLFNALSIFIGLEEAFLIADFTASFVSCVIGTGSVGYVMMTFGISDAAGCFVNGYLAKVFGRMSLVVSAFILHMGLLLTMLLWRPRAGDDYLLFLLALLWGVSDSIWIVQINAYFGSVFHGKEEAAFSSLQLFVSLGYIIIFVFSSYVRTRYKIYLLMCSLILGMVGYFTLEYKHRNDRKITKEFENLNKDNNQESVLLNA</sequence>
<dbReference type="PANTHER" id="PTHR19444">
    <property type="entry name" value="UNC-93 RELATED"/>
    <property type="match status" value="1"/>
</dbReference>
<feature type="transmembrane region" description="Helical" evidence="6">
    <location>
        <begin position="365"/>
        <end position="389"/>
    </location>
</feature>
<evidence type="ECO:0000256" key="6">
    <source>
        <dbReference type="SAM" id="Phobius"/>
    </source>
</evidence>
<feature type="transmembrane region" description="Helical" evidence="6">
    <location>
        <begin position="428"/>
        <end position="445"/>
    </location>
</feature>
<feature type="transmembrane region" description="Helical" evidence="6">
    <location>
        <begin position="19"/>
        <end position="39"/>
    </location>
</feature>
<dbReference type="AlphaFoldDB" id="A0A8S0Z3A1"/>
<dbReference type="GO" id="GO:0006937">
    <property type="term" value="P:regulation of muscle contraction"/>
    <property type="evidence" value="ECO:0007669"/>
    <property type="project" value="TreeGrafter"/>
</dbReference>
<dbReference type="OrthoDB" id="1925334at2759"/>
<dbReference type="InterPro" id="IPR051951">
    <property type="entry name" value="UNC-93_regulatory"/>
</dbReference>
<comment type="similarity">
    <text evidence="2">Belongs to the unc-93 family.</text>
</comment>
<comment type="subcellular location">
    <subcellularLocation>
        <location evidence="1">Membrane</location>
        <topology evidence="1">Multi-pass membrane protein</topology>
    </subcellularLocation>
</comment>
<dbReference type="Gene3D" id="1.20.1250.20">
    <property type="entry name" value="MFS general substrate transporter like domains"/>
    <property type="match status" value="1"/>
</dbReference>
<evidence type="ECO:0000313" key="8">
    <source>
        <dbReference type="Proteomes" id="UP000494256"/>
    </source>
</evidence>
<feature type="transmembrane region" description="Helical" evidence="6">
    <location>
        <begin position="59"/>
        <end position="77"/>
    </location>
</feature>
<protein>
    <recommendedName>
        <fullName evidence="9">UNC93-like protein</fullName>
    </recommendedName>
</protein>
<feature type="transmembrane region" description="Helical" evidence="6">
    <location>
        <begin position="84"/>
        <end position="102"/>
    </location>
</feature>
<dbReference type="GO" id="GO:0043266">
    <property type="term" value="P:regulation of potassium ion transport"/>
    <property type="evidence" value="ECO:0007669"/>
    <property type="project" value="TreeGrafter"/>
</dbReference>
<feature type="transmembrane region" description="Helical" evidence="6">
    <location>
        <begin position="108"/>
        <end position="131"/>
    </location>
</feature>
<keyword evidence="3 6" id="KW-0812">Transmembrane</keyword>
<name>A0A8S0Z3A1_ARCPL</name>
<feature type="transmembrane region" description="Helical" evidence="6">
    <location>
        <begin position="217"/>
        <end position="239"/>
    </location>
</feature>
<evidence type="ECO:0000313" key="7">
    <source>
        <dbReference type="EMBL" id="CAB3227170.1"/>
    </source>
</evidence>
<accession>A0A8S0Z3A1</accession>
<comment type="caution">
    <text evidence="7">The sequence shown here is derived from an EMBL/GenBank/DDBJ whole genome shotgun (WGS) entry which is preliminary data.</text>
</comment>
<evidence type="ECO:0008006" key="9">
    <source>
        <dbReference type="Google" id="ProtNLM"/>
    </source>
</evidence>
<feature type="transmembrane region" description="Helical" evidence="6">
    <location>
        <begin position="143"/>
        <end position="160"/>
    </location>
</feature>
<dbReference type="GO" id="GO:0005886">
    <property type="term" value="C:plasma membrane"/>
    <property type="evidence" value="ECO:0007669"/>
    <property type="project" value="TreeGrafter"/>
</dbReference>
<gene>
    <name evidence="7" type="ORF">APLA_LOCUS2835</name>
</gene>
<proteinExistence type="inferred from homology"/>
<feature type="transmembrane region" description="Helical" evidence="6">
    <location>
        <begin position="337"/>
        <end position="359"/>
    </location>
</feature>
<evidence type="ECO:0000256" key="1">
    <source>
        <dbReference type="ARBA" id="ARBA00004141"/>
    </source>
</evidence>
<evidence type="ECO:0000256" key="4">
    <source>
        <dbReference type="ARBA" id="ARBA00022989"/>
    </source>
</evidence>
<keyword evidence="4 6" id="KW-1133">Transmembrane helix</keyword>
<organism evidence="7 8">
    <name type="scientific">Arctia plantaginis</name>
    <name type="common">Wood tiger moth</name>
    <name type="synonym">Phalaena plantaginis</name>
    <dbReference type="NCBI Taxonomy" id="874455"/>
    <lineage>
        <taxon>Eukaryota</taxon>
        <taxon>Metazoa</taxon>
        <taxon>Ecdysozoa</taxon>
        <taxon>Arthropoda</taxon>
        <taxon>Hexapoda</taxon>
        <taxon>Insecta</taxon>
        <taxon>Pterygota</taxon>
        <taxon>Neoptera</taxon>
        <taxon>Endopterygota</taxon>
        <taxon>Lepidoptera</taxon>
        <taxon>Glossata</taxon>
        <taxon>Ditrysia</taxon>
        <taxon>Noctuoidea</taxon>
        <taxon>Erebidae</taxon>
        <taxon>Arctiinae</taxon>
        <taxon>Arctia</taxon>
    </lineage>
</organism>
<dbReference type="InterPro" id="IPR036259">
    <property type="entry name" value="MFS_trans_sf"/>
</dbReference>